<dbReference type="EMBL" id="JAMWDU010000001">
    <property type="protein sequence ID" value="MCP8886103.1"/>
    <property type="molecule type" value="Genomic_DNA"/>
</dbReference>
<accession>A0A9Q4FRD3</accession>
<sequence>MRDQLEDAHKHADAGFGQAQHMNQVELPKRFYATVDVARGDDGFAVTLDGRATKTPGKKIPVVVPVLSLAQKMAEEWAEQGKFINPATMPMVRLINSAVESGAEMVPAFRAEIGKFAASDLLLYRADSPQELVAEQEQIWDAVLVKLARKFDVAFQPTIGIIHQPQPVSTLEKLDAALEGQGLLSLTALVSITGLTGSGLLAIALLYQLVTPNEVWAAAHVDEDHQIRLWGEDDEALERRAKRRVEFDIAVSVVEALRQEAWMASRLT</sequence>
<dbReference type="RefSeq" id="WP_254672709.1">
    <property type="nucleotide sequence ID" value="NZ_JAMWDU010000001.1"/>
</dbReference>
<dbReference type="Gene3D" id="1.10.3580.10">
    <property type="entry name" value="ATP12 ATPase"/>
    <property type="match status" value="1"/>
</dbReference>
<dbReference type="GO" id="GO:0043461">
    <property type="term" value="P:proton-transporting ATP synthase complex assembly"/>
    <property type="evidence" value="ECO:0007669"/>
    <property type="project" value="InterPro"/>
</dbReference>
<dbReference type="PANTHER" id="PTHR21013">
    <property type="entry name" value="ATP SYNTHASE MITOCHONDRIAL F1 COMPLEX ASSEMBLY FACTOR 2/ATP12 PROTEIN, MITOCHONDRIAL PRECURSOR"/>
    <property type="match status" value="1"/>
</dbReference>
<keyword evidence="3" id="KW-0143">Chaperone</keyword>
<gene>
    <name evidence="4" type="ORF">NF348_03205</name>
</gene>
<keyword evidence="5" id="KW-1185">Reference proteome</keyword>
<proteinExistence type="inferred from homology"/>
<comment type="caution">
    <text evidence="4">The sequence shown here is derived from an EMBL/GenBank/DDBJ whole genome shotgun (WGS) entry which is preliminary data.</text>
</comment>
<dbReference type="InterPro" id="IPR042272">
    <property type="entry name" value="ATP12_ATP_synth-F1-assembly_N"/>
</dbReference>
<evidence type="ECO:0000313" key="4">
    <source>
        <dbReference type="EMBL" id="MCP8886103.1"/>
    </source>
</evidence>
<evidence type="ECO:0000256" key="3">
    <source>
        <dbReference type="ARBA" id="ARBA00023186"/>
    </source>
</evidence>
<dbReference type="InterPro" id="IPR011419">
    <property type="entry name" value="ATP12_ATP_synth-F1-assembly"/>
</dbReference>
<dbReference type="SUPFAM" id="SSF160909">
    <property type="entry name" value="ATP12-like"/>
    <property type="match status" value="1"/>
</dbReference>
<dbReference type="AlphaFoldDB" id="A0A9Q4FRD3"/>
<dbReference type="PANTHER" id="PTHR21013:SF10">
    <property type="entry name" value="ATP SYNTHASE MITOCHONDRIAL F1 COMPLEX ASSEMBLY FACTOR 2"/>
    <property type="match status" value="1"/>
</dbReference>
<dbReference type="Pfam" id="PF07542">
    <property type="entry name" value="ATP12"/>
    <property type="match status" value="1"/>
</dbReference>
<evidence type="ECO:0000256" key="2">
    <source>
        <dbReference type="ARBA" id="ARBA00022946"/>
    </source>
</evidence>
<dbReference type="Gene3D" id="3.30.2180.10">
    <property type="entry name" value="ATP12-like"/>
    <property type="match status" value="1"/>
</dbReference>
<reference evidence="4" key="1">
    <citation type="submission" date="2022-06" db="EMBL/GenBank/DDBJ databases">
        <title>Devosia sp. XJ19-45 genome assembly.</title>
        <authorList>
            <person name="Li B."/>
            <person name="Cai M."/>
            <person name="Nie G."/>
            <person name="Li W."/>
        </authorList>
    </citation>
    <scope>NUCLEOTIDE SEQUENCE</scope>
    <source>
        <strain evidence="4">XJ19-45</strain>
    </source>
</reference>
<evidence type="ECO:0000256" key="1">
    <source>
        <dbReference type="ARBA" id="ARBA00008231"/>
    </source>
</evidence>
<dbReference type="InterPro" id="IPR023335">
    <property type="entry name" value="ATP12_ortho_dom_sf"/>
</dbReference>
<keyword evidence="2" id="KW-0809">Transit peptide</keyword>
<comment type="similarity">
    <text evidence="1">Belongs to the ATP12 family.</text>
</comment>
<protein>
    <submittedName>
        <fullName evidence="4">ATPase</fullName>
    </submittedName>
</protein>
<name>A0A9Q4FRD3_9HYPH</name>
<dbReference type="Proteomes" id="UP001060275">
    <property type="component" value="Unassembled WGS sequence"/>
</dbReference>
<evidence type="ECO:0000313" key="5">
    <source>
        <dbReference type="Proteomes" id="UP001060275"/>
    </source>
</evidence>
<organism evidence="4 5">
    <name type="scientific">Devosia ureilytica</name>
    <dbReference type="NCBI Taxonomy" id="2952754"/>
    <lineage>
        <taxon>Bacteria</taxon>
        <taxon>Pseudomonadati</taxon>
        <taxon>Pseudomonadota</taxon>
        <taxon>Alphaproteobacteria</taxon>
        <taxon>Hyphomicrobiales</taxon>
        <taxon>Devosiaceae</taxon>
        <taxon>Devosia</taxon>
    </lineage>
</organism>